<dbReference type="GO" id="GO:0007264">
    <property type="term" value="P:small GTPase-mediated signal transduction"/>
    <property type="evidence" value="ECO:0007669"/>
    <property type="project" value="InterPro"/>
</dbReference>
<comment type="subcellular location">
    <subcellularLocation>
        <location evidence="1">Cell membrane</location>
        <topology evidence="1">Lipid-anchor</topology>
        <orientation evidence="1">Cytoplasmic side</orientation>
    </subcellularLocation>
</comment>
<dbReference type="FunFam" id="3.40.50.300:FF:000983">
    <property type="entry name" value="Rho family GTPase"/>
    <property type="match status" value="1"/>
</dbReference>
<evidence type="ECO:0000256" key="9">
    <source>
        <dbReference type="ARBA" id="ARBA00023289"/>
    </source>
</evidence>
<gene>
    <name evidence="11" type="primary">RHO1</name>
    <name evidence="11" type="ORF">AWJ20_4600</name>
</gene>
<keyword evidence="5" id="KW-0547">Nucleotide-binding</keyword>
<dbReference type="PANTHER" id="PTHR24072">
    <property type="entry name" value="RHO FAMILY GTPASE"/>
    <property type="match status" value="1"/>
</dbReference>
<feature type="compositionally biased region" description="Low complexity" evidence="10">
    <location>
        <begin position="257"/>
        <end position="267"/>
    </location>
</feature>
<proteinExistence type="inferred from homology"/>
<feature type="region of interest" description="Disordered" evidence="10">
    <location>
        <begin position="1"/>
        <end position="37"/>
    </location>
</feature>
<dbReference type="RefSeq" id="XP_018734255.1">
    <property type="nucleotide sequence ID" value="XM_018881683.1"/>
</dbReference>
<dbReference type="Gene3D" id="3.40.50.300">
    <property type="entry name" value="P-loop containing nucleotide triphosphate hydrolases"/>
    <property type="match status" value="1"/>
</dbReference>
<keyword evidence="3" id="KW-1003">Cell membrane</keyword>
<keyword evidence="7" id="KW-0472">Membrane</keyword>
<dbReference type="OrthoDB" id="8830751at2759"/>
<keyword evidence="12" id="KW-1185">Reference proteome</keyword>
<evidence type="ECO:0000256" key="3">
    <source>
        <dbReference type="ARBA" id="ARBA00022475"/>
    </source>
</evidence>
<evidence type="ECO:0000256" key="8">
    <source>
        <dbReference type="ARBA" id="ARBA00023288"/>
    </source>
</evidence>
<protein>
    <submittedName>
        <fullName evidence="11">Rho family GTPase RHO1</fullName>
    </submittedName>
</protein>
<evidence type="ECO:0000256" key="5">
    <source>
        <dbReference type="ARBA" id="ARBA00022741"/>
    </source>
</evidence>
<dbReference type="SMART" id="SM00176">
    <property type="entry name" value="RAN"/>
    <property type="match status" value="1"/>
</dbReference>
<feature type="compositionally biased region" description="Basic residues" evidence="10">
    <location>
        <begin position="300"/>
        <end position="309"/>
    </location>
</feature>
<accession>A0A161HJV3</accession>
<evidence type="ECO:0000256" key="2">
    <source>
        <dbReference type="ARBA" id="ARBA00010142"/>
    </source>
</evidence>
<evidence type="ECO:0000256" key="6">
    <source>
        <dbReference type="ARBA" id="ARBA00023134"/>
    </source>
</evidence>
<dbReference type="Proteomes" id="UP000189580">
    <property type="component" value="Chromosome c"/>
</dbReference>
<dbReference type="GeneID" id="30036751"/>
<name>A0A161HJV3_9ASCO</name>
<dbReference type="GO" id="GO:0003924">
    <property type="term" value="F:GTPase activity"/>
    <property type="evidence" value="ECO:0007669"/>
    <property type="project" value="InterPro"/>
</dbReference>
<dbReference type="InterPro" id="IPR001806">
    <property type="entry name" value="Small_GTPase"/>
</dbReference>
<evidence type="ECO:0000256" key="10">
    <source>
        <dbReference type="SAM" id="MobiDB-lite"/>
    </source>
</evidence>
<dbReference type="KEGG" id="slb:AWJ20_4600"/>
<dbReference type="Pfam" id="PF00071">
    <property type="entry name" value="Ras"/>
    <property type="match status" value="1"/>
</dbReference>
<dbReference type="PROSITE" id="PS51420">
    <property type="entry name" value="RHO"/>
    <property type="match status" value="1"/>
</dbReference>
<dbReference type="SUPFAM" id="SSF52540">
    <property type="entry name" value="P-loop containing nucleoside triphosphate hydrolases"/>
    <property type="match status" value="1"/>
</dbReference>
<keyword evidence="8" id="KW-0449">Lipoprotein</keyword>
<keyword evidence="4" id="KW-0488">Methylation</keyword>
<dbReference type="SMART" id="SM00174">
    <property type="entry name" value="RHO"/>
    <property type="match status" value="1"/>
</dbReference>
<dbReference type="PROSITE" id="PS51421">
    <property type="entry name" value="RAS"/>
    <property type="match status" value="1"/>
</dbReference>
<sequence>MSFPKPRGPRPSTPSSPQKRFSLSGKPSSLSYSDPIFVQDSSGNISSSRASTSSPEVDVSSASTPDYHVKIVCVGDGGCGKTCMLQTYAMGEFPLTYVPTVFENYFTKIKTPGGKNVELALWDTAGQEEYDRLRALSYPEVDIVLICFSVDSPASLDNVYDKWIPEVSHYCQGVPFILVGLKTDLRQDLTTIQHLQSRGLRPITPDEGKAVAKRYGAYKYMECSSKTMTGVKDIFNTSIGVVVKEKVYLPRKLVESSIPSSSIGSDSGSHRNTSNTPKPVTKSARVPVSSNSKDNPKTIEKKKKKCIIL</sequence>
<dbReference type="InterPro" id="IPR027417">
    <property type="entry name" value="P-loop_NTPase"/>
</dbReference>
<dbReference type="GO" id="GO:0005525">
    <property type="term" value="F:GTP binding"/>
    <property type="evidence" value="ECO:0007669"/>
    <property type="project" value="UniProtKB-KW"/>
</dbReference>
<dbReference type="SMART" id="SM00173">
    <property type="entry name" value="RAS"/>
    <property type="match status" value="1"/>
</dbReference>
<comment type="similarity">
    <text evidence="2">Belongs to the small GTPase superfamily. Rho family.</text>
</comment>
<feature type="region of interest" description="Disordered" evidence="10">
    <location>
        <begin position="257"/>
        <end position="309"/>
    </location>
</feature>
<dbReference type="EMBL" id="CP014500">
    <property type="protein sequence ID" value="ANB11778.1"/>
    <property type="molecule type" value="Genomic_DNA"/>
</dbReference>
<dbReference type="PRINTS" id="PR00449">
    <property type="entry name" value="RASTRNSFRMNG"/>
</dbReference>
<feature type="compositionally biased region" description="Low complexity" evidence="10">
    <location>
        <begin position="15"/>
        <end position="33"/>
    </location>
</feature>
<dbReference type="PROSITE" id="PS51419">
    <property type="entry name" value="RAB"/>
    <property type="match status" value="1"/>
</dbReference>
<dbReference type="InterPro" id="IPR005225">
    <property type="entry name" value="Small_GTP-bd"/>
</dbReference>
<evidence type="ECO:0000256" key="7">
    <source>
        <dbReference type="ARBA" id="ARBA00023136"/>
    </source>
</evidence>
<evidence type="ECO:0000313" key="11">
    <source>
        <dbReference type="EMBL" id="ANB11778.1"/>
    </source>
</evidence>
<reference evidence="11 12" key="1">
    <citation type="submission" date="2016-02" db="EMBL/GenBank/DDBJ databases">
        <title>Complete genome sequence and transcriptome regulation of the pentose utilising yeast Sugiyamaella lignohabitans.</title>
        <authorList>
            <person name="Bellasio M."/>
            <person name="Peymann A."/>
            <person name="Valli M."/>
            <person name="Sipitzky M."/>
            <person name="Graf A."/>
            <person name="Sauer M."/>
            <person name="Marx H."/>
            <person name="Mattanovich D."/>
        </authorList>
    </citation>
    <scope>NUCLEOTIDE SEQUENCE [LARGE SCALE GENOMIC DNA]</scope>
    <source>
        <strain evidence="11 12">CBS 10342</strain>
    </source>
</reference>
<feature type="region of interest" description="Disordered" evidence="10">
    <location>
        <begin position="42"/>
        <end position="61"/>
    </location>
</feature>
<dbReference type="NCBIfam" id="TIGR00231">
    <property type="entry name" value="small_GTP"/>
    <property type="match status" value="1"/>
</dbReference>
<keyword evidence="6" id="KW-0342">GTP-binding</keyword>
<organism evidence="11 12">
    <name type="scientific">Sugiyamaella lignohabitans</name>
    <dbReference type="NCBI Taxonomy" id="796027"/>
    <lineage>
        <taxon>Eukaryota</taxon>
        <taxon>Fungi</taxon>
        <taxon>Dikarya</taxon>
        <taxon>Ascomycota</taxon>
        <taxon>Saccharomycotina</taxon>
        <taxon>Dipodascomycetes</taxon>
        <taxon>Dipodascales</taxon>
        <taxon>Trichomonascaceae</taxon>
        <taxon>Sugiyamaella</taxon>
    </lineage>
</organism>
<dbReference type="GO" id="GO:0005886">
    <property type="term" value="C:plasma membrane"/>
    <property type="evidence" value="ECO:0007669"/>
    <property type="project" value="UniProtKB-SubCell"/>
</dbReference>
<dbReference type="SMART" id="SM00175">
    <property type="entry name" value="RAB"/>
    <property type="match status" value="1"/>
</dbReference>
<dbReference type="InterPro" id="IPR003578">
    <property type="entry name" value="Small_GTPase_Rho"/>
</dbReference>
<evidence type="ECO:0000256" key="4">
    <source>
        <dbReference type="ARBA" id="ARBA00022481"/>
    </source>
</evidence>
<dbReference type="AlphaFoldDB" id="A0A161HJV3"/>
<evidence type="ECO:0000313" key="12">
    <source>
        <dbReference type="Proteomes" id="UP000189580"/>
    </source>
</evidence>
<keyword evidence="9" id="KW-0636">Prenylation</keyword>
<evidence type="ECO:0000256" key="1">
    <source>
        <dbReference type="ARBA" id="ARBA00004342"/>
    </source>
</evidence>